<organism evidence="2 3">
    <name type="scientific">Cadophora malorum</name>
    <dbReference type="NCBI Taxonomy" id="108018"/>
    <lineage>
        <taxon>Eukaryota</taxon>
        <taxon>Fungi</taxon>
        <taxon>Dikarya</taxon>
        <taxon>Ascomycota</taxon>
        <taxon>Pezizomycotina</taxon>
        <taxon>Leotiomycetes</taxon>
        <taxon>Helotiales</taxon>
        <taxon>Ploettnerulaceae</taxon>
        <taxon>Cadophora</taxon>
    </lineage>
</organism>
<dbReference type="Proteomes" id="UP000664132">
    <property type="component" value="Unassembled WGS sequence"/>
</dbReference>
<name>A0A8H7W8D3_9HELO</name>
<dbReference type="Gene3D" id="3.90.950.20">
    <property type="entry name" value="CinA-like"/>
    <property type="match status" value="1"/>
</dbReference>
<feature type="domain" description="CinA C-terminal" evidence="1">
    <location>
        <begin position="18"/>
        <end position="119"/>
    </location>
</feature>
<dbReference type="InterPro" id="IPR036653">
    <property type="entry name" value="CinA-like_C"/>
</dbReference>
<gene>
    <name evidence="2" type="ORF">IFR04_012192</name>
</gene>
<proteinExistence type="predicted"/>
<evidence type="ECO:0000259" key="1">
    <source>
        <dbReference type="Pfam" id="PF02464"/>
    </source>
</evidence>
<dbReference type="EMBL" id="JAFJYH010000254">
    <property type="protein sequence ID" value="KAG4414659.1"/>
    <property type="molecule type" value="Genomic_DNA"/>
</dbReference>
<dbReference type="AlphaFoldDB" id="A0A8H7W8D3"/>
<dbReference type="InterPro" id="IPR008136">
    <property type="entry name" value="CinA_C"/>
</dbReference>
<evidence type="ECO:0000313" key="2">
    <source>
        <dbReference type="EMBL" id="KAG4414659.1"/>
    </source>
</evidence>
<comment type="caution">
    <text evidence="2">The sequence shown here is derived from an EMBL/GenBank/DDBJ whole genome shotgun (WGS) entry which is preliminary data.</text>
</comment>
<reference evidence="2" key="1">
    <citation type="submission" date="2021-02" db="EMBL/GenBank/DDBJ databases">
        <title>Genome sequence Cadophora malorum strain M34.</title>
        <authorList>
            <person name="Stefanovic E."/>
            <person name="Vu D."/>
            <person name="Scully C."/>
            <person name="Dijksterhuis J."/>
            <person name="Roader J."/>
            <person name="Houbraken J."/>
        </authorList>
    </citation>
    <scope>NUCLEOTIDE SEQUENCE</scope>
    <source>
        <strain evidence="2">M34</strain>
    </source>
</reference>
<protein>
    <recommendedName>
        <fullName evidence="1">CinA C-terminal domain-containing protein</fullName>
    </recommendedName>
</protein>
<dbReference type="OrthoDB" id="2350783at2759"/>
<keyword evidence="3" id="KW-1185">Reference proteome</keyword>
<evidence type="ECO:0000313" key="3">
    <source>
        <dbReference type="Proteomes" id="UP000664132"/>
    </source>
</evidence>
<accession>A0A8H7W8D3</accession>
<dbReference type="Pfam" id="PF02464">
    <property type="entry name" value="CinA"/>
    <property type="match status" value="1"/>
</dbReference>
<sequence length="141" mass="15090">MAAEYTFTERNTECLLDIATEIIQPLTDASQTIGVAESLTGGGLMAALTNVPGASAAFRGGVVSYATPLKEHLLKVDGDLIKREGVIYGDMAWQMAEGARQISMVDGSAKTWGLGTTGVEARQHRMGHRLERCTLALLPLR</sequence>
<dbReference type="SUPFAM" id="SSF142433">
    <property type="entry name" value="CinA-like"/>
    <property type="match status" value="1"/>
</dbReference>